<evidence type="ECO:0000313" key="11">
    <source>
        <dbReference type="EMBL" id="MFD1745353.1"/>
    </source>
</evidence>
<dbReference type="Pfam" id="PF00353">
    <property type="entry name" value="HemolysinCabind"/>
    <property type="match status" value="8"/>
</dbReference>
<dbReference type="Gene3D" id="2.150.10.10">
    <property type="entry name" value="Serralysin-like metalloprotease, C-terminal"/>
    <property type="match status" value="7"/>
</dbReference>
<dbReference type="EMBL" id="JBHUEQ010000015">
    <property type="protein sequence ID" value="MFD1745353.1"/>
    <property type="molecule type" value="Genomic_DNA"/>
</dbReference>
<keyword evidence="5" id="KW-0677">Repeat</keyword>
<comment type="caution">
    <text evidence="11">The sequence shown here is derived from an EMBL/GenBank/DDBJ whole genome shotgun (WGS) entry which is preliminary data.</text>
</comment>
<dbReference type="InterPro" id="IPR010221">
    <property type="entry name" value="VCBS_dom"/>
</dbReference>
<name>A0ABW4M1P8_9HYPH</name>
<keyword evidence="4" id="KW-0800">Toxin</keyword>
<dbReference type="NCBIfam" id="TIGR03661">
    <property type="entry name" value="T1SS_VCA0849"/>
    <property type="match status" value="1"/>
</dbReference>
<keyword evidence="12" id="KW-1185">Reference proteome</keyword>
<dbReference type="Pfam" id="PF19116">
    <property type="entry name" value="DUF5801"/>
    <property type="match status" value="2"/>
</dbReference>
<dbReference type="InterPro" id="IPR043824">
    <property type="entry name" value="DUF5801"/>
</dbReference>
<feature type="domain" description="DUF5801" evidence="10">
    <location>
        <begin position="1490"/>
        <end position="1647"/>
    </location>
</feature>
<dbReference type="PANTHER" id="PTHR38340:SF1">
    <property type="entry name" value="S-LAYER PROTEIN"/>
    <property type="match status" value="1"/>
</dbReference>
<evidence type="ECO:0000256" key="5">
    <source>
        <dbReference type="ARBA" id="ARBA00022737"/>
    </source>
</evidence>
<evidence type="ECO:0000256" key="6">
    <source>
        <dbReference type="ARBA" id="ARBA00023026"/>
    </source>
</evidence>
<gene>
    <name evidence="11" type="ORF">ACFSE1_07780</name>
</gene>
<accession>A0ABW4M1P8</accession>
<dbReference type="InterPro" id="IPR019959">
    <property type="entry name" value="T1SS-143_rpt-cont_dom"/>
</dbReference>
<dbReference type="InterPro" id="IPR013783">
    <property type="entry name" value="Ig-like_fold"/>
</dbReference>
<dbReference type="InterPro" id="IPR040853">
    <property type="entry name" value="RapA2_cadherin-like"/>
</dbReference>
<dbReference type="PROSITE" id="PS00330">
    <property type="entry name" value="HEMOLYSIN_CALCIUM"/>
    <property type="match status" value="7"/>
</dbReference>
<dbReference type="Gene3D" id="2.60.40.10">
    <property type="entry name" value="Immunoglobulins"/>
    <property type="match status" value="1"/>
</dbReference>
<dbReference type="InterPro" id="IPR018511">
    <property type="entry name" value="Hemolysin-typ_Ca-bd_CS"/>
</dbReference>
<feature type="domain" description="RapA2 cadherin-like" evidence="9">
    <location>
        <begin position="3365"/>
        <end position="3440"/>
    </location>
</feature>
<evidence type="ECO:0000256" key="8">
    <source>
        <dbReference type="SAM" id="MobiDB-lite"/>
    </source>
</evidence>
<evidence type="ECO:0000259" key="9">
    <source>
        <dbReference type="Pfam" id="PF17803"/>
    </source>
</evidence>
<keyword evidence="3" id="KW-0964">Secreted</keyword>
<feature type="domain" description="DUF5801" evidence="10">
    <location>
        <begin position="394"/>
        <end position="523"/>
    </location>
</feature>
<keyword evidence="6" id="KW-0843">Virulence</keyword>
<dbReference type="Proteomes" id="UP001597322">
    <property type="component" value="Unassembled WGS sequence"/>
</dbReference>
<dbReference type="InterPro" id="IPR050557">
    <property type="entry name" value="RTX_toxin/Mannuronan_C5-epim"/>
</dbReference>
<evidence type="ECO:0000256" key="4">
    <source>
        <dbReference type="ARBA" id="ARBA00022656"/>
    </source>
</evidence>
<evidence type="ECO:0000259" key="10">
    <source>
        <dbReference type="Pfam" id="PF19116"/>
    </source>
</evidence>
<protein>
    <submittedName>
        <fullName evidence="11">DUF5801 repeats-in-toxin domain-containing protein</fullName>
    </submittedName>
</protein>
<dbReference type="NCBIfam" id="TIGR03660">
    <property type="entry name" value="T1SS_rpt_143"/>
    <property type="match status" value="3"/>
</dbReference>
<keyword evidence="7" id="KW-0472">Membrane</keyword>
<evidence type="ECO:0000256" key="2">
    <source>
        <dbReference type="ARBA" id="ARBA00004613"/>
    </source>
</evidence>
<evidence type="ECO:0000256" key="7">
    <source>
        <dbReference type="ARBA" id="ARBA00023136"/>
    </source>
</evidence>
<evidence type="ECO:0000256" key="1">
    <source>
        <dbReference type="ARBA" id="ARBA00004370"/>
    </source>
</evidence>
<organism evidence="11 12">
    <name type="scientific">Rhizobium helianthi</name>
    <dbReference type="NCBI Taxonomy" id="1132695"/>
    <lineage>
        <taxon>Bacteria</taxon>
        <taxon>Pseudomonadati</taxon>
        <taxon>Pseudomonadota</taxon>
        <taxon>Alphaproteobacteria</taxon>
        <taxon>Hyphomicrobiales</taxon>
        <taxon>Rhizobiaceae</taxon>
        <taxon>Rhizobium/Agrobacterium group</taxon>
        <taxon>Rhizobium</taxon>
    </lineage>
</organism>
<sequence length="4131" mass="426225">MSIEEPRVSVIENDASNVEFESDIVSNNRQDTANVTSYEVAQAQTNTSQSDAQPQQAAAPQKVAIQQVVPDQNNSVILPAGTSIDDIRVEGNNLVLVQADGTEIVIVNGAVNIPAVVIDQVQLPQQVLFAALTDNGINVAAGPDGTYSASNGSNSNGHNFDDGQQNNGPENFQLASLLSGTDQADGDASINSALIDDTPSIQIGSGPFSFVEPTLSDATAGNETIVGRLNFTPGADFGVVTAIGLTGASDVNEPAGLAGNAVALTSGGFPITTQALASGVGISGFANGVEVFRLTVTNVETGAFTFQVFQALDNPDVLRAGLNDLLRLNFTFTVTDKDGDFVTGNFGIDIADDAPIAAPGAEGLVRDEALSIGTQPNAAQTVANGTLNISWGADSFNSNSGAANGDRSVAFTNSAVVVTGAHDGVNGSVLTSNGEVVSTVVLQDGTLVGYTGSAENAPTSIQGSNVVFFVTLSDASQGGDYTFTQVKPLDHAAGDGTNGNASLSLQFGYTATDSDGDQASSTFTVNIGDDRPSLRVNPDNSGVDEDFIKGGNGGEASAELSSASANSQGSLHINWGADKGDGIREVADGGLTGVAGDRGVAFTSATVTQLEGMKLTSGGFPLTFVLDETGTKLEARQVISPAGDGSEARLGDVVFTVALSDKGAGSYVFNLIGALDHPDTATEDDLKLEFKFTASDADGDKLDSSFTVTVNDDSPIAVPGAEGIVRDEALSIGTQPNAAQTVANGTLNISWGADSFNSNSGAAMGDRSVAFTNSAVVVAGAHDGVNGSVLTSNGEVVSTIVLQDGTLVGYTGSAETAPTSIQGANVVFFVTLSDASQGGGYTFTQVKPLDHAAGDGTNGNASLSLQFGYTATDSDGDKASSTFTVNIGDDRPSFTAAPEDSRVDEDFIAGGNGGRGSEGDGPIFDGPISELPGRDGEFPEFIERPDIEADLWKSGGSLNINWGADKGDGIPEVVDGGLTGLAGDRGVAFTAATISQLEGMKLTSAGYSLTYILDETGTKLEARQLISAGSDGKDAELGETVFTISLSDRGAGSYQFELIGALDHPDKTTEDDWKLEFKFTANDADGDKLDGSFTVTVNDDSPISGGGENVSIDEQKLVSNKDGIVIGGGSLNIDWGADNARIEDGAKIGRSVAFTEDSGVEVEFAHEGEGGSVLTSAGAEVHFAVINGVMVGYTGEKPASFDANAEAQPSNVVLFTTLSDAGNGSYSIHLLKPLDHNEGNGNGSILLQFTYTATDSDGDTVTRNFVVGIQDDMPTVGKAEGGIVDEESLTGFNGNVGDSYAKGETGSAGQASTGPKSLGINWGADSDLKAERVDADGMIGKVDDPIGRQVAFVNAKTGEILGPGPIAAEALGKSFVDLTTGEEPLAYSISLSVKDGVWNGGYVLEAKAGSEGPVVFTVTLDPAARNGAYTFDLKGVLDHSVQNAEDNRDLTFSFKGIDADGDATNAGTFTVSVNDDAPTASISITTGAELVHDETAGVDQNSDDLQSVTDSRIPENLMKDAIGWARQLDMVKAVTSYGADGNGSTSLSLVNSAGSAFNGDEDSGIRTLSGEVVKLTSINGQTVLGMVGNVRIFALTIGNDGSVSIVQYQPVKHVNIDGVNDHNSISLINGVYAKVTTVDADGDMKDAVTSTQLAIKIVDDGPSIIGAQGGVTVDEDGLRDGNGAFKAYDGDADATSAKAAGKLNYNFGTDGQAANGAITFDTKNLPALKSDGVSLSYSWNASTNTLTAMAGKEPVFTLKVTDVASGAFEFNLLRSLDHPVKNSEDDIKIDFGFTIKDGDGDTANGSVSITINDDAPFIGSPEAESVNESALPLTLGDVVYADHPDSAVKLGSLDIKWGADNHDGLGSADRSVGFLSGLKAPAGLTSDGEQITYKVFDNDSTLVALAGERVVFTVSLTDNGKGAYAFSLNGNIDHAPNSDSMKLDFGFFAKDSDGDTATSSFSVTIMDDQPTIGFISDRSVDEENLNSFGNTEREHHYKGDIQGNVQTDNSLNINWGADDNDSGRTNNRSVAFDGYKNGEVFAEGLSSNGQPVKVWVSVDGTMLYGYVGNDPAGSAAPSNKIFSVSLSDDDHGRYDFKLLGNLDHPVKNVEDNISLNFKFTATDSDGDTASGAFKVVVNDDAPRLGTSETSVVDEDGAPKIAGSNDNAAKDDVNAPSEVSGKSLGIEWGVDRDVKGTSANDSFGRSVAFADSSSATAGKALSVGDVTAAQLGLGKLTSGNEALVYKIDLLKGENGAWNGGYVLTASTQGSHIDVFKVTLDPTFQNGSYSFKLLAGIDHSESLVKGVQQSIENNLDLNFKFVAFDADGDAAGNRDDKVQNGSFKVTINDDTPVFNANARAEISEEGQTFITKGLSGLSWGADNGASKTLTFADKPVSVIDHRGQTVTLSSFSQAVNFAWISGMLVGYVGGKPANADASNVVMTLKADAGTASYDFHLLQPLDHTAPQGSNPFLDLTFKAIATDADGDPASQNFTIRVDAAGTLLSDGTLSYETLSAPVAINLSGNGVEGSVLMSSDRAMDRPSNTGSHKVVGHDGAQGIVNVTGGSGNDVIYGGTENNVLKGGAGDDELNGMGGNDRLEGGAGNDLLRGGEGSDILNGGTGADTLDGGSGDDILQVVADVTGSGDRFFQYGDGTSELVSINGLSGESDSLLGGTGFDTVQLIKDAAASGFVFDRANSSTMTLDGVEKFVGTGGNDVIMLPTSYSVQGVVVEGGAGNDVIQGSNLASDQLHGGSGDDMISGLDGDDSIYGGDGNDSIWGGEGNDEIYGGIGNDIISGGAGNDVIRAGAGNDTIEAGVGDDTIVYTSEDGRDVVSGGDGFDRVIVEGGFAQAMELTIRATADQRSNNTAQATVGGGSVTTTDVESFQFQLGDGGSTLTVTNTAGLSRPYVGVGGGSGDDLIDLSMASGTTFGVYGNGGSDTIRLSGLWTDYKFEAGSLQGSYVVYDKAGKLLGLTSLVEKFEFTGTDNVGGYTMLAENVVNVAPSLSDDVHSLKEAGGLDNSMNSNPQAGGNVFINDTDGNVDINGKIVDTLVVSSVVAGTPNPFNPATAVSITGTELVGTYGKLFIMSGGFYIYKLDAAKSDGLAQGDAEKEVFTYTVTDHAGTTSTASLIINITGSNDVPMLEPVNTLTFQDTAADDRLSAQAGQLVAKDVDAGAKLKFSVDGGKTSADSSKFDVVKEGLYGKLYLNSTTGQYEYVPNASAIQALTSSKSELFTLAVTDEHGGSAFRTLNVVVNGANDTPSLGVISPIVIQDTAVNDTFLPQSGKLAGADRDAASVLAYSVTDGKSVTGVQGFNLVKTGTYGTLYLNSTTGDYKYEPNNAAIQALKAGTSESFELTVRDQFNATVKQTLSINLTATNDPATITGTANGSVTEATKNNAGVDQVSGTLTSVDRDDTSAWQAVSAKTATKYGSFTMSANGQWTYYLDNTNKDVDGLNKDQTLTDKFKVKTIDGTEKEVSITINGATDVVRPEVNENTSATGRYVYTNDDKGLPKLNFDAASLFSGFTSKAEFKFEALSRNWSTSWLTFGKDGKVTGNPSHSILSEGWPNEAGLYIYKVTATENGASVSTYVAFSAVDGGVVIGNSSQAWGQSLNDVLIGDWGAANPLNGRDGNDAIYGMGGDDNLVGASGDDFIEGGAGNDSILGDLVREERTDGNDVLLGGAGDDTIWGNGGRDILVGGTGNDYLDGGSGDDLLIGGEGNDKLVGGEGDNTFQWGTEAASAANADIIYDYRKWDTIDLSTLIKSANKDSIGNYVKVVHNGDDLIVKVDPNGAKNFIAIYTLKDVGRFFEGKPITEYVKIAVDGKSYNIRPVIGTDPIVLDLHHTGFHFSGAHDGVSFDINADGKADQVAWTSKNGILALDVNGNGKIDNGSEIFTPSFAGGNHAGGLAALATLDSNGDGTIDAKDDAFSKLSIWEDANHNGINDEGEVYSLASRGVASISLSSTAGGDAIDGQDVLAHGSFTFVDGSHGDLVEMGFDTVFGEDKFSTEIFGTEGNDILNAGSGHSIMTGGAGADTFVFDASALHDMDVADVITDYRSEQGDAVDVSVLLDKVLGPEVSTESAASAVRATTDGSNTTLSVNAGGDNWKDVAVLQDHTAAVKILFDDKHDSISIHS</sequence>
<dbReference type="InterPro" id="IPR001343">
    <property type="entry name" value="Hemolysn_Ca-bd"/>
</dbReference>
<dbReference type="PRINTS" id="PR00313">
    <property type="entry name" value="CABNDNGRPT"/>
</dbReference>
<comment type="subcellular location">
    <subcellularLocation>
        <location evidence="1">Membrane</location>
    </subcellularLocation>
    <subcellularLocation>
        <location evidence="2">Secreted</location>
    </subcellularLocation>
</comment>
<feature type="region of interest" description="Disordered" evidence="8">
    <location>
        <begin position="148"/>
        <end position="172"/>
    </location>
</feature>
<feature type="region of interest" description="Disordered" evidence="8">
    <location>
        <begin position="2156"/>
        <end position="2177"/>
    </location>
</feature>
<evidence type="ECO:0000313" key="12">
    <source>
        <dbReference type="Proteomes" id="UP001597322"/>
    </source>
</evidence>
<dbReference type="NCBIfam" id="TIGR01965">
    <property type="entry name" value="VCBS_repeat"/>
    <property type="match status" value="4"/>
</dbReference>
<proteinExistence type="predicted"/>
<dbReference type="InterPro" id="IPR011049">
    <property type="entry name" value="Serralysin-like_metalloprot_C"/>
</dbReference>
<feature type="compositionally biased region" description="Polar residues" evidence="8">
    <location>
        <begin position="162"/>
        <end position="172"/>
    </location>
</feature>
<dbReference type="RefSeq" id="WP_377398872.1">
    <property type="nucleotide sequence ID" value="NZ_JBHUEQ010000015.1"/>
</dbReference>
<reference evidence="12" key="1">
    <citation type="journal article" date="2019" name="Int. J. Syst. Evol. Microbiol.">
        <title>The Global Catalogue of Microorganisms (GCM) 10K type strain sequencing project: providing services to taxonomists for standard genome sequencing and annotation.</title>
        <authorList>
            <consortium name="The Broad Institute Genomics Platform"/>
            <consortium name="The Broad Institute Genome Sequencing Center for Infectious Disease"/>
            <person name="Wu L."/>
            <person name="Ma J."/>
        </authorList>
    </citation>
    <scope>NUCLEOTIDE SEQUENCE [LARGE SCALE GENOMIC DNA]</scope>
    <source>
        <strain evidence="12">CG52</strain>
    </source>
</reference>
<dbReference type="InterPro" id="IPR019960">
    <property type="entry name" value="T1SS_VCA0849"/>
</dbReference>
<dbReference type="InterPro" id="IPR003995">
    <property type="entry name" value="RTX_toxin_determinant-A"/>
</dbReference>
<dbReference type="PANTHER" id="PTHR38340">
    <property type="entry name" value="S-LAYER PROTEIN"/>
    <property type="match status" value="1"/>
</dbReference>
<dbReference type="SUPFAM" id="SSF51120">
    <property type="entry name" value="beta-Roll"/>
    <property type="match status" value="5"/>
</dbReference>
<dbReference type="PRINTS" id="PR01488">
    <property type="entry name" value="RTXTOXINA"/>
</dbReference>
<evidence type="ECO:0000256" key="3">
    <source>
        <dbReference type="ARBA" id="ARBA00022525"/>
    </source>
</evidence>
<dbReference type="Pfam" id="PF17803">
    <property type="entry name" value="Cadherin_4"/>
    <property type="match status" value="1"/>
</dbReference>
<feature type="compositionally biased region" description="Low complexity" evidence="8">
    <location>
        <begin position="148"/>
        <end position="158"/>
    </location>
</feature>